<dbReference type="InterPro" id="IPR021255">
    <property type="entry name" value="DUF2807"/>
</dbReference>
<dbReference type="AlphaFoldDB" id="A0A2U8QU02"/>
<feature type="domain" description="Putative auto-transporter adhesin head GIN" evidence="1">
    <location>
        <begin position="38"/>
        <end position="230"/>
    </location>
</feature>
<sequence length="245" mass="27293">MKKILFLVLLTITVSCGISEDCFKGNGNTVTQTFPYDNFTKVKVYSGVGLVIKEGSEYEVKIETSENIIDDIEVSLQGDLLVVKDNSSCNLARDYGLTKVYVTAPNLEEIHSKTEQDIRSEGVLHYGLFRLFSIGEDGDGSGTGDYYINIASTGQFVIESNTVTNFYINGTAGELLLNFYFGDGRFNGENFEVQTIKFYQRGSNDMIVKPIQRIEGQIVSTGNVILKHTPPEIEVEELYTGHLIY</sequence>
<accession>A0A2U8QU02</accession>
<evidence type="ECO:0000313" key="2">
    <source>
        <dbReference type="EMBL" id="AWM13663.1"/>
    </source>
</evidence>
<dbReference type="RefSeq" id="WP_109569031.1">
    <property type="nucleotide sequence ID" value="NZ_CP029463.1"/>
</dbReference>
<gene>
    <name evidence="2" type="ORF">DI487_07165</name>
</gene>
<dbReference type="Proteomes" id="UP000245429">
    <property type="component" value="Chromosome"/>
</dbReference>
<evidence type="ECO:0000259" key="1">
    <source>
        <dbReference type="Pfam" id="PF10988"/>
    </source>
</evidence>
<evidence type="ECO:0000313" key="3">
    <source>
        <dbReference type="Proteomes" id="UP000245429"/>
    </source>
</evidence>
<keyword evidence="3" id="KW-1185">Reference proteome</keyword>
<reference evidence="2 3" key="1">
    <citation type="submission" date="2018-05" db="EMBL/GenBank/DDBJ databases">
        <title>Flavobacterium sp. MEBiC07310.</title>
        <authorList>
            <person name="Baek K."/>
        </authorList>
    </citation>
    <scope>NUCLEOTIDE SEQUENCE [LARGE SCALE GENOMIC DNA]</scope>
    <source>
        <strain evidence="2 3">MEBiC07310</strain>
    </source>
</reference>
<proteinExistence type="predicted"/>
<dbReference type="EMBL" id="CP029463">
    <property type="protein sequence ID" value="AWM13663.1"/>
    <property type="molecule type" value="Genomic_DNA"/>
</dbReference>
<dbReference type="OrthoDB" id="1466971at2"/>
<name>A0A2U8QU02_9FLAO</name>
<dbReference type="Pfam" id="PF10988">
    <property type="entry name" value="DUF2807"/>
    <property type="match status" value="1"/>
</dbReference>
<organism evidence="2 3">
    <name type="scientific">Flavobacterium sediminis</name>
    <dbReference type="NCBI Taxonomy" id="2201181"/>
    <lineage>
        <taxon>Bacteria</taxon>
        <taxon>Pseudomonadati</taxon>
        <taxon>Bacteroidota</taxon>
        <taxon>Flavobacteriia</taxon>
        <taxon>Flavobacteriales</taxon>
        <taxon>Flavobacteriaceae</taxon>
        <taxon>Flavobacterium</taxon>
    </lineage>
</organism>
<dbReference type="PROSITE" id="PS51257">
    <property type="entry name" value="PROKAR_LIPOPROTEIN"/>
    <property type="match status" value="1"/>
</dbReference>
<dbReference type="KEGG" id="fse:DI487_07165"/>
<protein>
    <submittedName>
        <fullName evidence="2">DUF2807 domain-containing protein</fullName>
    </submittedName>
</protein>
<dbReference type="Gene3D" id="2.160.20.120">
    <property type="match status" value="1"/>
</dbReference>